<evidence type="ECO:0000256" key="1">
    <source>
        <dbReference type="ARBA" id="ARBA00004006"/>
    </source>
</evidence>
<evidence type="ECO:0000313" key="12">
    <source>
        <dbReference type="Proteomes" id="UP001214638"/>
    </source>
</evidence>
<dbReference type="NCBIfam" id="TIGR00522">
    <property type="entry name" value="dph5"/>
    <property type="match status" value="1"/>
</dbReference>
<dbReference type="KEGG" id="bdw:94336572"/>
<evidence type="ECO:0000256" key="3">
    <source>
        <dbReference type="ARBA" id="ARBA00006729"/>
    </source>
</evidence>
<dbReference type="GO" id="GO:0141133">
    <property type="term" value="F:diphthine methyl ester synthase activity"/>
    <property type="evidence" value="ECO:0007669"/>
    <property type="project" value="UniProtKB-EC"/>
</dbReference>
<dbReference type="Gene3D" id="3.40.1010.10">
    <property type="entry name" value="Cobalt-precorrin-4 Transmethylase, Domain 1"/>
    <property type="match status" value="1"/>
</dbReference>
<dbReference type="AlphaFoldDB" id="A0AAD9PJF2"/>
<comment type="pathway">
    <text evidence="2">Protein modification; peptidyl-diphthamide biosynthesis.</text>
</comment>
<evidence type="ECO:0000256" key="8">
    <source>
        <dbReference type="ARBA" id="ARBA00048752"/>
    </source>
</evidence>
<name>A0AAD9PJF2_9APIC</name>
<dbReference type="InterPro" id="IPR035996">
    <property type="entry name" value="4pyrrol_Methylase_sf"/>
</dbReference>
<evidence type="ECO:0000256" key="7">
    <source>
        <dbReference type="ARBA" id="ARBA00022691"/>
    </source>
</evidence>
<dbReference type="PANTHER" id="PTHR10882:SF0">
    <property type="entry name" value="DIPHTHINE METHYL ESTER SYNTHASE"/>
    <property type="match status" value="1"/>
</dbReference>
<evidence type="ECO:0000256" key="9">
    <source>
        <dbReference type="PIRSR" id="PIRSR036432-1"/>
    </source>
</evidence>
<evidence type="ECO:0000313" key="11">
    <source>
        <dbReference type="EMBL" id="KAK2195681.1"/>
    </source>
</evidence>
<dbReference type="PIRSF" id="PIRSF036432">
    <property type="entry name" value="Diphthine_synth"/>
    <property type="match status" value="1"/>
</dbReference>
<evidence type="ECO:0000259" key="10">
    <source>
        <dbReference type="Pfam" id="PF00590"/>
    </source>
</evidence>
<proteinExistence type="inferred from homology"/>
<comment type="function">
    <text evidence="1">S-adenosyl-L-methionine-dependent methyltransferase that catalyzes four methylations of the modified target histidine residue in translation elongation factor 2 (EF-2), to form an intermediate called diphthine methyl ester. The four successive methylation reactions represent the second step of diphthamide biosynthesis.</text>
</comment>
<sequence length="222" mass="25031">MVLTIVGLGLADLEDITLKGLKAIQKADFVYLEIYTSMLIDSSKQELESFYQKSIIDADRISIEEQNQTMLNQSIDKNVVLLVAGDPLSATTHSDLCLEAIERGIQLKVIHNASILNAVAICGLQLYRFGETVSIPFFEMNWKPDSFFTKIMQNQRQNLHTLCLLDIKVKERSVENLMANKLIFEPPRCVEIHRSCHKLRFMNVATAIGQLLSVATPDFGKD</sequence>
<dbReference type="GO" id="GO:0017183">
    <property type="term" value="P:protein histidyl modification to diphthamide"/>
    <property type="evidence" value="ECO:0007669"/>
    <property type="project" value="InterPro"/>
</dbReference>
<dbReference type="InterPro" id="IPR014776">
    <property type="entry name" value="4pyrrole_Mease_sub2"/>
</dbReference>
<keyword evidence="6" id="KW-0808">Transferase</keyword>
<evidence type="ECO:0000256" key="4">
    <source>
        <dbReference type="ARBA" id="ARBA00011927"/>
    </source>
</evidence>
<comment type="caution">
    <text evidence="11">The sequence shown here is derived from an EMBL/GenBank/DDBJ whole genome shotgun (WGS) entry which is preliminary data.</text>
</comment>
<evidence type="ECO:0000256" key="2">
    <source>
        <dbReference type="ARBA" id="ARBA00005156"/>
    </source>
</evidence>
<gene>
    <name evidence="11" type="ORF">BdWA1_002274</name>
</gene>
<feature type="binding site" evidence="9">
    <location>
        <position position="10"/>
    </location>
    <ligand>
        <name>S-adenosyl-L-methionine</name>
        <dbReference type="ChEBI" id="CHEBI:59789"/>
    </ligand>
</feature>
<reference evidence="11" key="1">
    <citation type="journal article" date="2023" name="Nat. Microbiol.">
        <title>Babesia duncani multi-omics identifies virulence factors and drug targets.</title>
        <authorList>
            <person name="Singh P."/>
            <person name="Lonardi S."/>
            <person name="Liang Q."/>
            <person name="Vydyam P."/>
            <person name="Khabirova E."/>
            <person name="Fang T."/>
            <person name="Gihaz S."/>
            <person name="Thekkiniath J."/>
            <person name="Munshi M."/>
            <person name="Abel S."/>
            <person name="Ciampossin L."/>
            <person name="Batugedara G."/>
            <person name="Gupta M."/>
            <person name="Lu X.M."/>
            <person name="Lenz T."/>
            <person name="Chakravarty S."/>
            <person name="Cornillot E."/>
            <person name="Hu Y."/>
            <person name="Ma W."/>
            <person name="Gonzalez L.M."/>
            <person name="Sanchez S."/>
            <person name="Estrada K."/>
            <person name="Sanchez-Flores A."/>
            <person name="Montero E."/>
            <person name="Harb O.S."/>
            <person name="Le Roch K.G."/>
            <person name="Mamoun C.B."/>
        </authorList>
    </citation>
    <scope>NUCLEOTIDE SEQUENCE</scope>
    <source>
        <strain evidence="11">WA1</strain>
    </source>
</reference>
<dbReference type="InterPro" id="IPR000878">
    <property type="entry name" value="4pyrrol_Mease"/>
</dbReference>
<dbReference type="Pfam" id="PF00590">
    <property type="entry name" value="TP_methylase"/>
    <property type="match status" value="1"/>
</dbReference>
<feature type="binding site" evidence="9">
    <location>
        <position position="86"/>
    </location>
    <ligand>
        <name>S-adenosyl-L-methionine</name>
        <dbReference type="ChEBI" id="CHEBI:59789"/>
    </ligand>
</feature>
<dbReference type="SUPFAM" id="SSF53790">
    <property type="entry name" value="Tetrapyrrole methylase"/>
    <property type="match status" value="1"/>
</dbReference>
<feature type="binding site" evidence="9">
    <location>
        <begin position="114"/>
        <end position="115"/>
    </location>
    <ligand>
        <name>S-adenosyl-L-methionine</name>
        <dbReference type="ChEBI" id="CHEBI:59789"/>
    </ligand>
</feature>
<dbReference type="GO" id="GO:0032259">
    <property type="term" value="P:methylation"/>
    <property type="evidence" value="ECO:0007669"/>
    <property type="project" value="UniProtKB-KW"/>
</dbReference>
<dbReference type="CDD" id="cd11647">
    <property type="entry name" value="DHP5_DphB"/>
    <property type="match status" value="1"/>
</dbReference>
<dbReference type="Gene3D" id="3.30.950.10">
    <property type="entry name" value="Methyltransferase, Cobalt-precorrin-4 Transmethylase, Domain 2"/>
    <property type="match status" value="1"/>
</dbReference>
<protein>
    <recommendedName>
        <fullName evidence="4">diphthine methyl ester synthase</fullName>
        <ecNumber evidence="4">2.1.1.314</ecNumber>
    </recommendedName>
</protein>
<organism evidence="11 12">
    <name type="scientific">Babesia duncani</name>
    <dbReference type="NCBI Taxonomy" id="323732"/>
    <lineage>
        <taxon>Eukaryota</taxon>
        <taxon>Sar</taxon>
        <taxon>Alveolata</taxon>
        <taxon>Apicomplexa</taxon>
        <taxon>Aconoidasida</taxon>
        <taxon>Piroplasmida</taxon>
        <taxon>Babesiidae</taxon>
        <taxon>Babesia</taxon>
    </lineage>
</organism>
<comment type="similarity">
    <text evidence="3">Belongs to the diphthine synthase family.</text>
</comment>
<dbReference type="PANTHER" id="PTHR10882">
    <property type="entry name" value="DIPHTHINE SYNTHASE"/>
    <property type="match status" value="1"/>
</dbReference>
<evidence type="ECO:0000256" key="6">
    <source>
        <dbReference type="ARBA" id="ARBA00022679"/>
    </source>
</evidence>
<dbReference type="InterPro" id="IPR004551">
    <property type="entry name" value="Dphthn_synthase"/>
</dbReference>
<keyword evidence="5 11" id="KW-0489">Methyltransferase</keyword>
<dbReference type="RefSeq" id="XP_067802524.1">
    <property type="nucleotide sequence ID" value="XM_067947302.1"/>
</dbReference>
<dbReference type="Proteomes" id="UP001214638">
    <property type="component" value="Unassembled WGS sequence"/>
</dbReference>
<keyword evidence="12" id="KW-1185">Reference proteome</keyword>
<keyword evidence="7 9" id="KW-0949">S-adenosyl-L-methionine</keyword>
<dbReference type="InterPro" id="IPR014777">
    <property type="entry name" value="4pyrrole_Mease_sub1"/>
</dbReference>
<comment type="catalytic activity">
    <reaction evidence="8">
        <text>2-[(3S)-amino-3-carboxypropyl]-L-histidyl-[translation elongation factor 2] + 4 S-adenosyl-L-methionine = diphthine methyl ester-[translation elongation factor 2] + 4 S-adenosyl-L-homocysteine + 3 H(+)</text>
        <dbReference type="Rhea" id="RHEA:42652"/>
        <dbReference type="Rhea" id="RHEA-COMP:9749"/>
        <dbReference type="Rhea" id="RHEA-COMP:10173"/>
        <dbReference type="ChEBI" id="CHEBI:15378"/>
        <dbReference type="ChEBI" id="CHEBI:57856"/>
        <dbReference type="ChEBI" id="CHEBI:59789"/>
        <dbReference type="ChEBI" id="CHEBI:73995"/>
        <dbReference type="ChEBI" id="CHEBI:79005"/>
        <dbReference type="EC" id="2.1.1.314"/>
    </reaction>
</comment>
<dbReference type="GeneID" id="94336572"/>
<accession>A0AAD9PJF2</accession>
<dbReference type="EMBL" id="JALLKP010000003">
    <property type="protein sequence ID" value="KAK2195681.1"/>
    <property type="molecule type" value="Genomic_DNA"/>
</dbReference>
<feature type="domain" description="Tetrapyrrole methylase" evidence="10">
    <location>
        <begin position="3"/>
        <end position="180"/>
    </location>
</feature>
<evidence type="ECO:0000256" key="5">
    <source>
        <dbReference type="ARBA" id="ARBA00022603"/>
    </source>
</evidence>
<feature type="binding site" evidence="9">
    <location>
        <position position="165"/>
    </location>
    <ligand>
        <name>S-adenosyl-L-methionine</name>
        <dbReference type="ChEBI" id="CHEBI:59789"/>
    </ligand>
</feature>
<dbReference type="EC" id="2.1.1.314" evidence="4"/>